<dbReference type="AlphaFoldDB" id="A0A5B9P3B7"/>
<evidence type="ECO:0000313" key="1">
    <source>
        <dbReference type="EMBL" id="QEG20674.1"/>
    </source>
</evidence>
<protein>
    <submittedName>
        <fullName evidence="1">Uncharacterized protein</fullName>
    </submittedName>
</protein>
<proteinExistence type="predicted"/>
<dbReference type="KEGG" id="mff:MFFC18_05240"/>
<organism evidence="1 2">
    <name type="scientific">Mariniblastus fucicola</name>
    <dbReference type="NCBI Taxonomy" id="980251"/>
    <lineage>
        <taxon>Bacteria</taxon>
        <taxon>Pseudomonadati</taxon>
        <taxon>Planctomycetota</taxon>
        <taxon>Planctomycetia</taxon>
        <taxon>Pirellulales</taxon>
        <taxon>Pirellulaceae</taxon>
        <taxon>Mariniblastus</taxon>
    </lineage>
</organism>
<name>A0A5B9P3B7_9BACT</name>
<dbReference type="EMBL" id="CP042912">
    <property type="protein sequence ID" value="QEG20674.1"/>
    <property type="molecule type" value="Genomic_DNA"/>
</dbReference>
<dbReference type="Proteomes" id="UP000322214">
    <property type="component" value="Chromosome"/>
</dbReference>
<keyword evidence="2" id="KW-1185">Reference proteome</keyword>
<reference evidence="1 2" key="1">
    <citation type="submission" date="2019-08" db="EMBL/GenBank/DDBJ databases">
        <title>Deep-cultivation of Planctomycetes and their phenomic and genomic characterization uncovers novel biology.</title>
        <authorList>
            <person name="Wiegand S."/>
            <person name="Jogler M."/>
            <person name="Boedeker C."/>
            <person name="Pinto D."/>
            <person name="Vollmers J."/>
            <person name="Rivas-Marin E."/>
            <person name="Kohn T."/>
            <person name="Peeters S.H."/>
            <person name="Heuer A."/>
            <person name="Rast P."/>
            <person name="Oberbeckmann S."/>
            <person name="Bunk B."/>
            <person name="Jeske O."/>
            <person name="Meyerdierks A."/>
            <person name="Storesund J.E."/>
            <person name="Kallscheuer N."/>
            <person name="Luecker S."/>
            <person name="Lage O.M."/>
            <person name="Pohl T."/>
            <person name="Merkel B.J."/>
            <person name="Hornburger P."/>
            <person name="Mueller R.-W."/>
            <person name="Bruemmer F."/>
            <person name="Labrenz M."/>
            <person name="Spormann A.M."/>
            <person name="Op den Camp H."/>
            <person name="Overmann J."/>
            <person name="Amann R."/>
            <person name="Jetten M.S.M."/>
            <person name="Mascher T."/>
            <person name="Medema M.H."/>
            <person name="Devos D.P."/>
            <person name="Kaster A.-K."/>
            <person name="Ovreas L."/>
            <person name="Rohde M."/>
            <person name="Galperin M.Y."/>
            <person name="Jogler C."/>
        </authorList>
    </citation>
    <scope>NUCLEOTIDE SEQUENCE [LARGE SCALE GENOMIC DNA]</scope>
    <source>
        <strain evidence="1 2">FC18</strain>
    </source>
</reference>
<sequence length="143" mass="16117">MQVSAKSLGSKKPLFADFSVPLPPDWYDDGDSGRTLRDLIEQVVRLEVRAFLKRQSDRQFVRALTAREIDDSVKKGKVEMGASEVEIRDVDEDAAVSAAWVAFEDGIYLVIVDEKRYKDLDEAVFVTKDSRLTFVRLTMLSGA</sequence>
<gene>
    <name evidence="1" type="ORF">MFFC18_05240</name>
</gene>
<accession>A0A5B9P3B7</accession>
<evidence type="ECO:0000313" key="2">
    <source>
        <dbReference type="Proteomes" id="UP000322214"/>
    </source>
</evidence>
<dbReference type="STRING" id="980251.GCA_001642875_02291"/>